<dbReference type="KEGG" id="cpoi:OE229_00440"/>
<dbReference type="EMBL" id="CP106879">
    <property type="protein sequence ID" value="UYC80962.1"/>
    <property type="molecule type" value="Genomic_DNA"/>
</dbReference>
<dbReference type="Proteomes" id="UP001062223">
    <property type="component" value="Chromosome"/>
</dbReference>
<accession>A0A9Q9T3K9</accession>
<evidence type="ECO:0000313" key="1">
    <source>
        <dbReference type="EMBL" id="UYC80962.1"/>
    </source>
</evidence>
<gene>
    <name evidence="1" type="ORF">OE229_00440</name>
</gene>
<sequence>MSEMKTSAEPLPGDSWEVRYTKTVVRAIAHYKAAAGMTTGELAAAVSLRAGDPGYLKPTTLNNLLAGKRRSIGVAELLLFAFALEVPPLALLVPVGVEDSVEMGPEWRIATVDAVDLVTRSLFVGDEPDLSDTPVGHVAVLLRALEEHHLAAEAIRHQLLRLGLHLQSADQPEGLIDAELRGVQGAWGKLRAIRLDLIARGTTPPSLDPISAWVDSLEAESVDRAAALAITEPIIKKYGALGGEA</sequence>
<proteinExistence type="predicted"/>
<evidence type="ECO:0008006" key="3">
    <source>
        <dbReference type="Google" id="ProtNLM"/>
    </source>
</evidence>
<protein>
    <recommendedName>
        <fullName evidence="3">Helix-turn-helix transcriptional regulator</fullName>
    </recommendedName>
</protein>
<organism evidence="1 2">
    <name type="scientific">Curtobacterium poinsettiae</name>
    <dbReference type="NCBI Taxonomy" id="159612"/>
    <lineage>
        <taxon>Bacteria</taxon>
        <taxon>Bacillati</taxon>
        <taxon>Actinomycetota</taxon>
        <taxon>Actinomycetes</taxon>
        <taxon>Micrococcales</taxon>
        <taxon>Microbacteriaceae</taxon>
        <taxon>Curtobacterium</taxon>
    </lineage>
</organism>
<dbReference type="AlphaFoldDB" id="A0A9Q9T3K9"/>
<dbReference type="RefSeq" id="WP_262139208.1">
    <property type="nucleotide sequence ID" value="NZ_CP106879.1"/>
</dbReference>
<evidence type="ECO:0000313" key="2">
    <source>
        <dbReference type="Proteomes" id="UP001062223"/>
    </source>
</evidence>
<reference evidence="1" key="1">
    <citation type="submission" date="2022-09" db="EMBL/GenBank/DDBJ databases">
        <title>Taxonomy of Curtobacterium flaccumfaciens.</title>
        <authorList>
            <person name="Osdaghi E."/>
            <person name="Taghavi S.M."/>
            <person name="Hamidizade M."/>
            <person name="Abachi H."/>
            <person name="Fazliarab A."/>
            <person name="Baeyen S."/>
            <person name="Portier P."/>
            <person name="Van Vaerenbergh J."/>
            <person name="Jacques M.-A."/>
        </authorList>
    </citation>
    <scope>NUCLEOTIDE SEQUENCE</scope>
    <source>
        <strain evidence="1">AGQB46</strain>
    </source>
</reference>
<name>A0A9Q9T3K9_9MICO</name>